<proteinExistence type="predicted"/>
<protein>
    <submittedName>
        <fullName evidence="2">Uncharacterized protein</fullName>
    </submittedName>
</protein>
<accession>A0AAV7Z2U2</accession>
<feature type="region of interest" description="Disordered" evidence="1">
    <location>
        <begin position="58"/>
        <end position="77"/>
    </location>
</feature>
<comment type="caution">
    <text evidence="2">The sequence shown here is derived from an EMBL/GenBank/DDBJ whole genome shotgun (WGS) entry which is preliminary data.</text>
</comment>
<evidence type="ECO:0000313" key="2">
    <source>
        <dbReference type="EMBL" id="KAJ3434925.1"/>
    </source>
</evidence>
<feature type="compositionally biased region" description="Basic residues" evidence="1">
    <location>
        <begin position="68"/>
        <end position="77"/>
    </location>
</feature>
<evidence type="ECO:0000313" key="3">
    <source>
        <dbReference type="Proteomes" id="UP001146793"/>
    </source>
</evidence>
<name>A0AAV7Z2U2_9EUKA</name>
<evidence type="ECO:0000256" key="1">
    <source>
        <dbReference type="SAM" id="MobiDB-lite"/>
    </source>
</evidence>
<gene>
    <name evidence="2" type="ORF">M0812_02052</name>
</gene>
<organism evidence="2 3">
    <name type="scientific">Anaeramoeba flamelloides</name>
    <dbReference type="NCBI Taxonomy" id="1746091"/>
    <lineage>
        <taxon>Eukaryota</taxon>
        <taxon>Metamonada</taxon>
        <taxon>Anaeramoebidae</taxon>
        <taxon>Anaeramoeba</taxon>
    </lineage>
</organism>
<dbReference type="AlphaFoldDB" id="A0AAV7Z2U2"/>
<reference evidence="2" key="1">
    <citation type="submission" date="2022-08" db="EMBL/GenBank/DDBJ databases">
        <title>Novel sulphate-reducing endosymbionts in the free-living metamonad Anaeramoeba.</title>
        <authorList>
            <person name="Jerlstrom-Hultqvist J."/>
            <person name="Cepicka I."/>
            <person name="Gallot-Lavallee L."/>
            <person name="Salas-Leiva D."/>
            <person name="Curtis B.A."/>
            <person name="Zahonova K."/>
            <person name="Pipaliya S."/>
            <person name="Dacks J."/>
            <person name="Roger A.J."/>
        </authorList>
    </citation>
    <scope>NUCLEOTIDE SEQUENCE</scope>
    <source>
        <strain evidence="2">Busselton2</strain>
    </source>
</reference>
<dbReference type="Proteomes" id="UP001146793">
    <property type="component" value="Unassembled WGS sequence"/>
</dbReference>
<feature type="compositionally biased region" description="Basic and acidic residues" evidence="1">
    <location>
        <begin position="58"/>
        <end position="67"/>
    </location>
</feature>
<sequence>MFRSRLNNLSKILKLKKSGINIMKAVDDCIERCCQFGKSKEKFTNNFLNLPSSLEHLIRNKNDDQREKNKKKKKKKLEKLNTFSSGVNLVLQPFTKTGHSCLCKKEGNEITHKAMKDPQAITK</sequence>
<dbReference type="EMBL" id="JANTQA010000042">
    <property type="protein sequence ID" value="KAJ3434925.1"/>
    <property type="molecule type" value="Genomic_DNA"/>
</dbReference>